<dbReference type="Gene3D" id="1.20.1740.10">
    <property type="entry name" value="Amino acid/polyamine transporter I"/>
    <property type="match status" value="1"/>
</dbReference>
<keyword evidence="2" id="KW-0813">Transport</keyword>
<feature type="transmembrane region" description="Helical" evidence="7">
    <location>
        <begin position="183"/>
        <end position="200"/>
    </location>
</feature>
<evidence type="ECO:0000256" key="4">
    <source>
        <dbReference type="ARBA" id="ARBA00022970"/>
    </source>
</evidence>
<feature type="transmembrane region" description="Helical" evidence="7">
    <location>
        <begin position="43"/>
        <end position="62"/>
    </location>
</feature>
<keyword evidence="10" id="KW-1185">Reference proteome</keyword>
<dbReference type="STRING" id="1448308.A0A2T2P1J2"/>
<dbReference type="GO" id="GO:0016020">
    <property type="term" value="C:membrane"/>
    <property type="evidence" value="ECO:0007669"/>
    <property type="project" value="UniProtKB-SubCell"/>
</dbReference>
<evidence type="ECO:0000256" key="5">
    <source>
        <dbReference type="ARBA" id="ARBA00022989"/>
    </source>
</evidence>
<dbReference type="AlphaFoldDB" id="A0A2T2P1J2"/>
<evidence type="ECO:0000259" key="8">
    <source>
        <dbReference type="Pfam" id="PF00324"/>
    </source>
</evidence>
<dbReference type="PANTHER" id="PTHR43341">
    <property type="entry name" value="AMINO ACID PERMEASE"/>
    <property type="match status" value="1"/>
</dbReference>
<organism evidence="9 10">
    <name type="scientific">Corynespora cassiicola Philippines</name>
    <dbReference type="NCBI Taxonomy" id="1448308"/>
    <lineage>
        <taxon>Eukaryota</taxon>
        <taxon>Fungi</taxon>
        <taxon>Dikarya</taxon>
        <taxon>Ascomycota</taxon>
        <taxon>Pezizomycotina</taxon>
        <taxon>Dothideomycetes</taxon>
        <taxon>Pleosporomycetidae</taxon>
        <taxon>Pleosporales</taxon>
        <taxon>Corynesporascaceae</taxon>
        <taxon>Corynespora</taxon>
    </lineage>
</organism>
<dbReference type="InterPro" id="IPR004841">
    <property type="entry name" value="AA-permease/SLC12A_dom"/>
</dbReference>
<feature type="transmembrane region" description="Helical" evidence="7">
    <location>
        <begin position="271"/>
        <end position="292"/>
    </location>
</feature>
<feature type="transmembrane region" description="Helical" evidence="7">
    <location>
        <begin position="333"/>
        <end position="355"/>
    </location>
</feature>
<comment type="subcellular location">
    <subcellularLocation>
        <location evidence="1">Membrane</location>
        <topology evidence="1">Multi-pass membrane protein</topology>
    </subcellularLocation>
</comment>
<dbReference type="InterPro" id="IPR050524">
    <property type="entry name" value="APC_YAT"/>
</dbReference>
<feature type="transmembrane region" description="Helical" evidence="7">
    <location>
        <begin position="232"/>
        <end position="250"/>
    </location>
</feature>
<feature type="domain" description="Amino acid permease/ SLC12A" evidence="8">
    <location>
        <begin position="41"/>
        <end position="508"/>
    </location>
</feature>
<evidence type="ECO:0000256" key="1">
    <source>
        <dbReference type="ARBA" id="ARBA00004141"/>
    </source>
</evidence>
<name>A0A2T2P1J2_CORCC</name>
<dbReference type="Proteomes" id="UP000240883">
    <property type="component" value="Unassembled WGS sequence"/>
</dbReference>
<dbReference type="FunFam" id="1.20.1740.10:FF:000006">
    <property type="entry name" value="General amino acid permease"/>
    <property type="match status" value="1"/>
</dbReference>
<dbReference type="GO" id="GO:0015171">
    <property type="term" value="F:amino acid transmembrane transporter activity"/>
    <property type="evidence" value="ECO:0007669"/>
    <property type="project" value="TreeGrafter"/>
</dbReference>
<gene>
    <name evidence="9" type="ORF">BS50DRAFT_487191</name>
</gene>
<feature type="transmembrane region" description="Helical" evidence="7">
    <location>
        <begin position="68"/>
        <end position="88"/>
    </location>
</feature>
<dbReference type="Pfam" id="PF00324">
    <property type="entry name" value="AA_permease"/>
    <property type="match status" value="1"/>
</dbReference>
<reference evidence="9 10" key="1">
    <citation type="journal article" date="2018" name="Front. Microbiol.">
        <title>Genome-Wide Analysis of Corynespora cassiicola Leaf Fall Disease Putative Effectors.</title>
        <authorList>
            <person name="Lopez D."/>
            <person name="Ribeiro S."/>
            <person name="Label P."/>
            <person name="Fumanal B."/>
            <person name="Venisse J.S."/>
            <person name="Kohler A."/>
            <person name="de Oliveira R.R."/>
            <person name="Labutti K."/>
            <person name="Lipzen A."/>
            <person name="Lail K."/>
            <person name="Bauer D."/>
            <person name="Ohm R.A."/>
            <person name="Barry K.W."/>
            <person name="Spatafora J."/>
            <person name="Grigoriev I.V."/>
            <person name="Martin F.M."/>
            <person name="Pujade-Renaud V."/>
        </authorList>
    </citation>
    <scope>NUCLEOTIDE SEQUENCE [LARGE SCALE GENOMIC DNA]</scope>
    <source>
        <strain evidence="9 10">Philippines</strain>
    </source>
</reference>
<accession>A0A2T2P1J2</accession>
<keyword evidence="3 7" id="KW-0812">Transmembrane</keyword>
<feature type="transmembrane region" description="Helical" evidence="7">
    <location>
        <begin position="481"/>
        <end position="498"/>
    </location>
</feature>
<dbReference type="PANTHER" id="PTHR43341:SF6">
    <property type="entry name" value="AMINO ACID TRANSPORTER (EUROFUNG)"/>
    <property type="match status" value="1"/>
</dbReference>
<dbReference type="EMBL" id="KZ678131">
    <property type="protein sequence ID" value="PSN71531.1"/>
    <property type="molecule type" value="Genomic_DNA"/>
</dbReference>
<evidence type="ECO:0000256" key="2">
    <source>
        <dbReference type="ARBA" id="ARBA00022448"/>
    </source>
</evidence>
<keyword evidence="4" id="KW-0029">Amino-acid transport</keyword>
<keyword evidence="6 7" id="KW-0472">Membrane</keyword>
<evidence type="ECO:0000256" key="3">
    <source>
        <dbReference type="ARBA" id="ARBA00022692"/>
    </source>
</evidence>
<feature type="transmembrane region" description="Helical" evidence="7">
    <location>
        <begin position="404"/>
        <end position="428"/>
    </location>
</feature>
<proteinExistence type="predicted"/>
<dbReference type="OrthoDB" id="10062876at2759"/>
<protein>
    <submittedName>
        <fullName evidence="9">General amino acid permease-like protein AGP2</fullName>
    </submittedName>
</protein>
<feature type="transmembrane region" description="Helical" evidence="7">
    <location>
        <begin position="149"/>
        <end position="171"/>
    </location>
</feature>
<evidence type="ECO:0000313" key="10">
    <source>
        <dbReference type="Proteomes" id="UP000240883"/>
    </source>
</evidence>
<dbReference type="PIRSF" id="PIRSF006060">
    <property type="entry name" value="AA_transporter"/>
    <property type="match status" value="1"/>
</dbReference>
<evidence type="ECO:0000313" key="9">
    <source>
        <dbReference type="EMBL" id="PSN71531.1"/>
    </source>
</evidence>
<evidence type="ECO:0000256" key="7">
    <source>
        <dbReference type="SAM" id="Phobius"/>
    </source>
</evidence>
<evidence type="ECO:0000256" key="6">
    <source>
        <dbReference type="ARBA" id="ARBA00023136"/>
    </source>
</evidence>
<feature type="transmembrane region" description="Helical" evidence="7">
    <location>
        <begin position="121"/>
        <end position="143"/>
    </location>
</feature>
<feature type="transmembrane region" description="Helical" evidence="7">
    <location>
        <begin position="449"/>
        <end position="469"/>
    </location>
</feature>
<sequence length="556" mass="61458">MAELKKYDDFVHESNSSNDVQQGDVSDNADDLQRHLGNRQIQLIAIGGSIGTALFVSIGGALNKGGPLGILLAYTVYSCMMGFVNNCMAEMAVFHPVSGGFIRLAGKWVDEALGFMAGWNFFIYEALLIPFEITALNLVLTYWRDDIPVAAVCAACIVLYAACNILAVKAYGEAEFWLSGGKVFLILILYMFTFVTMVGGNPQKDAYGFRYWKNPGPMAEYLSDGALGRFEGFLGSLWAAAFCIVGPEYISMVSGEAKRPRVYIKDAFKTVYWRFGIFFIVGALCVGVLIPYNDDTLVEVLSGGQGGGTAAASPYVIAMKNMSIPVLPHITNALLLTSIFSAGNTYTYCATRSLYSLAIEGRAPRILRKCTKNGVPIYCFCVVMLFPLLSFLQVSSDSSKVLTWLVNLVTAGGLINFITMCITYIAFYKACQAQGLDRRTLPYCGWFQPYSAYIGLVWLTCIIFCYGYAVFLPGNWKIDDFLTSYTMVIVGPILYVFWKVLKKTKILKPHEVDLVWEAPLIDAYEASFITPPVGFWTEIVQLVGFKRNVPVDKRAV</sequence>
<keyword evidence="5 7" id="KW-1133">Transmembrane helix</keyword>
<feature type="transmembrane region" description="Helical" evidence="7">
    <location>
        <begin position="375"/>
        <end position="392"/>
    </location>
</feature>